<dbReference type="NCBIfam" id="TIGR00205">
    <property type="entry name" value="fliE"/>
    <property type="match status" value="1"/>
</dbReference>
<keyword evidence="6" id="KW-0282">Flagellum</keyword>
<dbReference type="RefSeq" id="WP_352889054.1">
    <property type="nucleotide sequence ID" value="NZ_JBEPIJ010000008.1"/>
</dbReference>
<organism evidence="6 7">
    <name type="scientific">Sinimarinibacterium thermocellulolyticum</name>
    <dbReference type="NCBI Taxonomy" id="3170016"/>
    <lineage>
        <taxon>Bacteria</taxon>
        <taxon>Pseudomonadati</taxon>
        <taxon>Pseudomonadota</taxon>
        <taxon>Gammaproteobacteria</taxon>
        <taxon>Nevskiales</taxon>
        <taxon>Nevskiaceae</taxon>
        <taxon>Sinimarinibacterium</taxon>
    </lineage>
</organism>
<keyword evidence="6" id="KW-0966">Cell projection</keyword>
<dbReference type="PANTHER" id="PTHR34653:SF1">
    <property type="entry name" value="FLAGELLAR HOOK-BASAL BODY COMPLEX PROTEIN FLIE"/>
    <property type="match status" value="1"/>
</dbReference>
<dbReference type="PANTHER" id="PTHR34653">
    <property type="match status" value="1"/>
</dbReference>
<accession>A0ABV2AA00</accession>
<reference evidence="6 7" key="1">
    <citation type="submission" date="2024-06" db="EMBL/GenBank/DDBJ databases">
        <authorList>
            <person name="Li Z."/>
            <person name="Jiang Y."/>
        </authorList>
    </citation>
    <scope>NUCLEOTIDE SEQUENCE [LARGE SCALE GENOMIC DNA]</scope>
    <source>
        <strain evidence="6 7">HSW-8</strain>
    </source>
</reference>
<evidence type="ECO:0000256" key="1">
    <source>
        <dbReference type="ARBA" id="ARBA00004117"/>
    </source>
</evidence>
<evidence type="ECO:0000313" key="7">
    <source>
        <dbReference type="Proteomes" id="UP001465331"/>
    </source>
</evidence>
<keyword evidence="7" id="KW-1185">Reference proteome</keyword>
<gene>
    <name evidence="5 6" type="primary">fliE</name>
    <name evidence="6" type="ORF">ABSH63_08740</name>
</gene>
<dbReference type="EMBL" id="JBEPIJ010000008">
    <property type="protein sequence ID" value="MES0874088.1"/>
    <property type="molecule type" value="Genomic_DNA"/>
</dbReference>
<name>A0ABV2AA00_9GAMM</name>
<dbReference type="Pfam" id="PF02049">
    <property type="entry name" value="FliE"/>
    <property type="match status" value="1"/>
</dbReference>
<keyword evidence="4 5" id="KW-0975">Bacterial flagellum</keyword>
<evidence type="ECO:0000313" key="6">
    <source>
        <dbReference type="EMBL" id="MES0874088.1"/>
    </source>
</evidence>
<evidence type="ECO:0000256" key="4">
    <source>
        <dbReference type="ARBA" id="ARBA00023143"/>
    </source>
</evidence>
<protein>
    <recommendedName>
        <fullName evidence="3 5">Flagellar hook-basal body complex protein FliE</fullName>
    </recommendedName>
</protein>
<keyword evidence="6" id="KW-0969">Cilium</keyword>
<comment type="caution">
    <text evidence="6">The sequence shown here is derived from an EMBL/GenBank/DDBJ whole genome shotgun (WGS) entry which is preliminary data.</text>
</comment>
<dbReference type="Proteomes" id="UP001465331">
    <property type="component" value="Unassembled WGS sequence"/>
</dbReference>
<comment type="similarity">
    <text evidence="2 5">Belongs to the FliE family.</text>
</comment>
<dbReference type="HAMAP" id="MF_00724">
    <property type="entry name" value="FliE"/>
    <property type="match status" value="1"/>
</dbReference>
<sequence>MSQIEVSRVLAQIRALQQQAAVKPAVREAGAFAAPVSFPSLLKEAIAQVNASQQASARLQEAFARGDRSVELADVMLASAKSQVNFRAMTEVRNRLVAAYQDIMNMPI</sequence>
<evidence type="ECO:0000256" key="5">
    <source>
        <dbReference type="HAMAP-Rule" id="MF_00724"/>
    </source>
</evidence>
<dbReference type="InterPro" id="IPR001624">
    <property type="entry name" value="FliE"/>
</dbReference>
<proteinExistence type="inferred from homology"/>
<evidence type="ECO:0000256" key="2">
    <source>
        <dbReference type="ARBA" id="ARBA00009272"/>
    </source>
</evidence>
<comment type="subcellular location">
    <subcellularLocation>
        <location evidence="1 5">Bacterial flagellum basal body</location>
    </subcellularLocation>
</comment>
<evidence type="ECO:0000256" key="3">
    <source>
        <dbReference type="ARBA" id="ARBA00018024"/>
    </source>
</evidence>
<dbReference type="PRINTS" id="PR01006">
    <property type="entry name" value="FLGHOOKFLIE"/>
</dbReference>